<sequence>MSLVLDDVSYRYPRVAGWAVRGASLVVAPGEVVGLAGPSGCGKSTLGKLACGVLVPAEGRVVVDDGPARPRRGARLVQLVHQDPVAAMNPRWRVRAVLDEADPTGSSLADPVVGALVETGWLDRYPHEISGGELQRVSLARALLAKPTYLVADEISASLDPLTQAALWRDLLGVVRERGLGVLAVSHDAALLAEVADRVVSVGGGTLAV</sequence>
<dbReference type="Gene3D" id="3.40.50.300">
    <property type="entry name" value="P-loop containing nucleotide triphosphate hydrolases"/>
    <property type="match status" value="1"/>
</dbReference>
<dbReference type="PROSITE" id="PS00211">
    <property type="entry name" value="ABC_TRANSPORTER_1"/>
    <property type="match status" value="1"/>
</dbReference>
<dbReference type="Pfam" id="PF00005">
    <property type="entry name" value="ABC_tran"/>
    <property type="match status" value="1"/>
</dbReference>
<dbReference type="PANTHER" id="PTHR43776:SF7">
    <property type="entry name" value="D,D-DIPEPTIDE TRANSPORT ATP-BINDING PROTEIN DDPF-RELATED"/>
    <property type="match status" value="1"/>
</dbReference>
<reference evidence="7" key="1">
    <citation type="journal article" date="2019" name="Int. J. Syst. Evol. Microbiol.">
        <title>The Global Catalogue of Microorganisms (GCM) 10K type strain sequencing project: providing services to taxonomists for standard genome sequencing and annotation.</title>
        <authorList>
            <consortium name="The Broad Institute Genomics Platform"/>
            <consortium name="The Broad Institute Genome Sequencing Center for Infectious Disease"/>
            <person name="Wu L."/>
            <person name="Ma J."/>
        </authorList>
    </citation>
    <scope>NUCLEOTIDE SEQUENCE [LARGE SCALE GENOMIC DNA]</scope>
    <source>
        <strain evidence="7">JCM 18127</strain>
    </source>
</reference>
<evidence type="ECO:0000256" key="3">
    <source>
        <dbReference type="ARBA" id="ARBA00022741"/>
    </source>
</evidence>
<keyword evidence="4 6" id="KW-0067">ATP-binding</keyword>
<dbReference type="InterPro" id="IPR050319">
    <property type="entry name" value="ABC_transp_ATP-bind"/>
</dbReference>
<evidence type="ECO:0000313" key="6">
    <source>
        <dbReference type="EMBL" id="GAA4681184.1"/>
    </source>
</evidence>
<organism evidence="6 7">
    <name type="scientific">Nocardioides nanhaiensis</name>
    <dbReference type="NCBI Taxonomy" id="1476871"/>
    <lineage>
        <taxon>Bacteria</taxon>
        <taxon>Bacillati</taxon>
        <taxon>Actinomycetota</taxon>
        <taxon>Actinomycetes</taxon>
        <taxon>Propionibacteriales</taxon>
        <taxon>Nocardioidaceae</taxon>
        <taxon>Nocardioides</taxon>
    </lineage>
</organism>
<evidence type="ECO:0000256" key="4">
    <source>
        <dbReference type="ARBA" id="ARBA00022840"/>
    </source>
</evidence>
<comment type="caution">
    <text evidence="6">The sequence shown here is derived from an EMBL/GenBank/DDBJ whole genome shotgun (WGS) entry which is preliminary data.</text>
</comment>
<dbReference type="EMBL" id="BAABIM010000002">
    <property type="protein sequence ID" value="GAA4681184.1"/>
    <property type="molecule type" value="Genomic_DNA"/>
</dbReference>
<dbReference type="SMART" id="SM00382">
    <property type="entry name" value="AAA"/>
    <property type="match status" value="1"/>
</dbReference>
<keyword evidence="2" id="KW-0813">Transport</keyword>
<comment type="similarity">
    <text evidence="1">Belongs to the ABC transporter superfamily.</text>
</comment>
<dbReference type="RefSeq" id="WP_345264912.1">
    <property type="nucleotide sequence ID" value="NZ_BAABIM010000002.1"/>
</dbReference>
<evidence type="ECO:0000256" key="1">
    <source>
        <dbReference type="ARBA" id="ARBA00005417"/>
    </source>
</evidence>
<dbReference type="GO" id="GO:0005524">
    <property type="term" value="F:ATP binding"/>
    <property type="evidence" value="ECO:0007669"/>
    <property type="project" value="UniProtKB-KW"/>
</dbReference>
<evidence type="ECO:0000313" key="7">
    <source>
        <dbReference type="Proteomes" id="UP001500621"/>
    </source>
</evidence>
<accession>A0ABP8W544</accession>
<evidence type="ECO:0000256" key="2">
    <source>
        <dbReference type="ARBA" id="ARBA00022448"/>
    </source>
</evidence>
<dbReference type="PROSITE" id="PS50893">
    <property type="entry name" value="ABC_TRANSPORTER_2"/>
    <property type="match status" value="1"/>
</dbReference>
<keyword evidence="7" id="KW-1185">Reference proteome</keyword>
<dbReference type="Proteomes" id="UP001500621">
    <property type="component" value="Unassembled WGS sequence"/>
</dbReference>
<feature type="domain" description="ABC transporter" evidence="5">
    <location>
        <begin position="3"/>
        <end position="209"/>
    </location>
</feature>
<dbReference type="InterPro" id="IPR027417">
    <property type="entry name" value="P-loop_NTPase"/>
</dbReference>
<dbReference type="InterPro" id="IPR003439">
    <property type="entry name" value="ABC_transporter-like_ATP-bd"/>
</dbReference>
<name>A0ABP8W544_9ACTN</name>
<dbReference type="PANTHER" id="PTHR43776">
    <property type="entry name" value="TRANSPORT ATP-BINDING PROTEIN"/>
    <property type="match status" value="1"/>
</dbReference>
<dbReference type="InterPro" id="IPR017871">
    <property type="entry name" value="ABC_transporter-like_CS"/>
</dbReference>
<protein>
    <submittedName>
        <fullName evidence="6">ATP-binding cassette domain-containing protein</fullName>
    </submittedName>
</protein>
<proteinExistence type="inferred from homology"/>
<evidence type="ECO:0000259" key="5">
    <source>
        <dbReference type="PROSITE" id="PS50893"/>
    </source>
</evidence>
<dbReference type="InterPro" id="IPR003593">
    <property type="entry name" value="AAA+_ATPase"/>
</dbReference>
<keyword evidence="3" id="KW-0547">Nucleotide-binding</keyword>
<gene>
    <name evidence="6" type="ORF">GCM10023226_17960</name>
</gene>
<dbReference type="SUPFAM" id="SSF52540">
    <property type="entry name" value="P-loop containing nucleoside triphosphate hydrolases"/>
    <property type="match status" value="1"/>
</dbReference>